<evidence type="ECO:0000313" key="2">
    <source>
        <dbReference type="Proteomes" id="UP000287651"/>
    </source>
</evidence>
<feature type="non-terminal residue" evidence="1">
    <location>
        <position position="1"/>
    </location>
</feature>
<protein>
    <submittedName>
        <fullName evidence="1">Uncharacterized protein</fullName>
    </submittedName>
</protein>
<organism evidence="1 2">
    <name type="scientific">Ensete ventricosum</name>
    <name type="common">Abyssinian banana</name>
    <name type="synonym">Musa ensete</name>
    <dbReference type="NCBI Taxonomy" id="4639"/>
    <lineage>
        <taxon>Eukaryota</taxon>
        <taxon>Viridiplantae</taxon>
        <taxon>Streptophyta</taxon>
        <taxon>Embryophyta</taxon>
        <taxon>Tracheophyta</taxon>
        <taxon>Spermatophyta</taxon>
        <taxon>Magnoliopsida</taxon>
        <taxon>Liliopsida</taxon>
        <taxon>Zingiberales</taxon>
        <taxon>Musaceae</taxon>
        <taxon>Ensete</taxon>
    </lineage>
</organism>
<proteinExistence type="predicted"/>
<name>A0A427AUU5_ENSVE</name>
<reference evidence="1 2" key="1">
    <citation type="journal article" date="2014" name="Agronomy (Basel)">
        <title>A Draft Genome Sequence for Ensete ventricosum, the Drought-Tolerant Tree Against Hunger.</title>
        <authorList>
            <person name="Harrison J."/>
            <person name="Moore K.A."/>
            <person name="Paszkiewicz K."/>
            <person name="Jones T."/>
            <person name="Grant M."/>
            <person name="Ambacheew D."/>
            <person name="Muzemil S."/>
            <person name="Studholme D.J."/>
        </authorList>
    </citation>
    <scope>NUCLEOTIDE SEQUENCE [LARGE SCALE GENOMIC DNA]</scope>
</reference>
<comment type="caution">
    <text evidence="1">The sequence shown here is derived from an EMBL/GenBank/DDBJ whole genome shotgun (WGS) entry which is preliminary data.</text>
</comment>
<sequence>LTLDSGVTRPPPLLSEADLLSCMDKFRRVPPGMGICIGPPVDRYADRPLLGGTIDWGCFHLVTTRN</sequence>
<dbReference type="AlphaFoldDB" id="A0A427AUU5"/>
<dbReference type="Proteomes" id="UP000287651">
    <property type="component" value="Unassembled WGS sequence"/>
</dbReference>
<gene>
    <name evidence="1" type="ORF">B296_00009475</name>
</gene>
<accession>A0A427AUU5</accession>
<dbReference type="EMBL" id="AMZH03001258">
    <property type="protein sequence ID" value="RRT79991.1"/>
    <property type="molecule type" value="Genomic_DNA"/>
</dbReference>
<evidence type="ECO:0000313" key="1">
    <source>
        <dbReference type="EMBL" id="RRT79991.1"/>
    </source>
</evidence>